<accession>A0A452HFU0</accession>
<evidence type="ECO:0000313" key="1">
    <source>
        <dbReference type="Ensembl" id="ENSGAGP00000013673.1"/>
    </source>
</evidence>
<protein>
    <submittedName>
        <fullName evidence="1">Uncharacterized protein</fullName>
    </submittedName>
</protein>
<reference evidence="2" key="1">
    <citation type="journal article" date="2017" name="PLoS ONE">
        <title>The Agassiz's desert tortoise genome provides a resource for the conservation of a threatened species.</title>
        <authorList>
            <person name="Tollis M."/>
            <person name="DeNardo D.F."/>
            <person name="Cornelius J.A."/>
            <person name="Dolby G.A."/>
            <person name="Edwards T."/>
            <person name="Henen B.T."/>
            <person name="Karl A.E."/>
            <person name="Murphy R.W."/>
            <person name="Kusumi K."/>
        </authorList>
    </citation>
    <scope>NUCLEOTIDE SEQUENCE [LARGE SCALE GENOMIC DNA]</scope>
</reference>
<reference evidence="1" key="3">
    <citation type="submission" date="2025-09" db="UniProtKB">
        <authorList>
            <consortium name="Ensembl"/>
        </authorList>
    </citation>
    <scope>IDENTIFICATION</scope>
</reference>
<evidence type="ECO:0000313" key="2">
    <source>
        <dbReference type="Proteomes" id="UP000291020"/>
    </source>
</evidence>
<organism evidence="1 2">
    <name type="scientific">Gopherus agassizii</name>
    <name type="common">Agassiz's desert tortoise</name>
    <dbReference type="NCBI Taxonomy" id="38772"/>
    <lineage>
        <taxon>Eukaryota</taxon>
        <taxon>Metazoa</taxon>
        <taxon>Chordata</taxon>
        <taxon>Craniata</taxon>
        <taxon>Vertebrata</taxon>
        <taxon>Euteleostomi</taxon>
        <taxon>Archelosauria</taxon>
        <taxon>Testudinata</taxon>
        <taxon>Testudines</taxon>
        <taxon>Cryptodira</taxon>
        <taxon>Durocryptodira</taxon>
        <taxon>Testudinoidea</taxon>
        <taxon>Testudinidae</taxon>
        <taxon>Gopherus</taxon>
    </lineage>
</organism>
<dbReference type="Ensembl" id="ENSGAGT00000015651.1">
    <property type="protein sequence ID" value="ENSGAGP00000013673.1"/>
    <property type="gene ID" value="ENSGAGG00000010424.1"/>
</dbReference>
<dbReference type="Proteomes" id="UP000291020">
    <property type="component" value="Unassembled WGS sequence"/>
</dbReference>
<name>A0A452HFU0_9SAUR</name>
<reference evidence="1" key="2">
    <citation type="submission" date="2025-08" db="UniProtKB">
        <authorList>
            <consortium name="Ensembl"/>
        </authorList>
    </citation>
    <scope>IDENTIFICATION</scope>
</reference>
<keyword evidence="2" id="KW-1185">Reference proteome</keyword>
<sequence>IMMMYKFQCFHRGPGNFLHPKSGLYYLFWKMSTEQQVEQQVHLHPHQFLPFPKCESCIHNVQRRAWKWCHGDEKRIPPLEMCFAM</sequence>
<dbReference type="AlphaFoldDB" id="A0A452HFU0"/>
<proteinExistence type="predicted"/>